<name>A0A8I6S126_CIMLE</name>
<keyword evidence="3" id="KW-0472">Membrane</keyword>
<comment type="similarity">
    <text evidence="2">Belongs to the peptidase S1 family. CLIP subfamily.</text>
</comment>
<dbReference type="InterPro" id="IPR009003">
    <property type="entry name" value="Peptidase_S1_PA"/>
</dbReference>
<dbReference type="OrthoDB" id="6380398at2759"/>
<evidence type="ECO:0000256" key="1">
    <source>
        <dbReference type="ARBA" id="ARBA00023157"/>
    </source>
</evidence>
<keyword evidence="5" id="KW-1185">Reference proteome</keyword>
<reference evidence="4" key="1">
    <citation type="submission" date="2022-01" db="UniProtKB">
        <authorList>
            <consortium name="EnsemblMetazoa"/>
        </authorList>
    </citation>
    <scope>IDENTIFICATION</scope>
</reference>
<evidence type="ECO:0000313" key="5">
    <source>
        <dbReference type="Proteomes" id="UP000494040"/>
    </source>
</evidence>
<organism evidence="4 5">
    <name type="scientific">Cimex lectularius</name>
    <name type="common">Bed bug</name>
    <name type="synonym">Acanthia lectularia</name>
    <dbReference type="NCBI Taxonomy" id="79782"/>
    <lineage>
        <taxon>Eukaryota</taxon>
        <taxon>Metazoa</taxon>
        <taxon>Ecdysozoa</taxon>
        <taxon>Arthropoda</taxon>
        <taxon>Hexapoda</taxon>
        <taxon>Insecta</taxon>
        <taxon>Pterygota</taxon>
        <taxon>Neoptera</taxon>
        <taxon>Paraneoptera</taxon>
        <taxon>Hemiptera</taxon>
        <taxon>Heteroptera</taxon>
        <taxon>Panheteroptera</taxon>
        <taxon>Cimicomorpha</taxon>
        <taxon>Cimicidae</taxon>
        <taxon>Cimex</taxon>
    </lineage>
</organism>
<dbReference type="InterPro" id="IPR051487">
    <property type="entry name" value="Ser/Thr_Proteases_Immune/Dev"/>
</dbReference>
<dbReference type="InterPro" id="IPR043504">
    <property type="entry name" value="Peptidase_S1_PA_chymotrypsin"/>
</dbReference>
<dbReference type="Gene3D" id="2.40.10.10">
    <property type="entry name" value="Trypsin-like serine proteases"/>
    <property type="match status" value="1"/>
</dbReference>
<dbReference type="SUPFAM" id="SSF50494">
    <property type="entry name" value="Trypsin-like serine proteases"/>
    <property type="match status" value="1"/>
</dbReference>
<accession>A0A8I6S126</accession>
<dbReference type="PANTHER" id="PTHR24256">
    <property type="entry name" value="TRYPTASE-RELATED"/>
    <property type="match status" value="1"/>
</dbReference>
<dbReference type="KEGG" id="clec:106668958"/>
<keyword evidence="1" id="KW-1015">Disulfide bond</keyword>
<protein>
    <recommendedName>
        <fullName evidence="6">Trypsin-like serine protease</fullName>
    </recommendedName>
</protein>
<evidence type="ECO:0000313" key="4">
    <source>
        <dbReference type="EnsemblMetazoa" id="XP_014253667.1"/>
    </source>
</evidence>
<dbReference type="RefSeq" id="XP_014253667.1">
    <property type="nucleotide sequence ID" value="XM_014398181.1"/>
</dbReference>
<evidence type="ECO:0008006" key="6">
    <source>
        <dbReference type="Google" id="ProtNLM"/>
    </source>
</evidence>
<dbReference type="AlphaFoldDB" id="A0A8I6S126"/>
<dbReference type="EnsemblMetazoa" id="XM_014398181.1">
    <property type="protein sequence ID" value="XP_014253667.1"/>
    <property type="gene ID" value="LOC106668958"/>
</dbReference>
<dbReference type="Proteomes" id="UP000494040">
    <property type="component" value="Unassembled WGS sequence"/>
</dbReference>
<feature type="transmembrane region" description="Helical" evidence="3">
    <location>
        <begin position="12"/>
        <end position="30"/>
    </location>
</feature>
<keyword evidence="3" id="KW-1133">Transmembrane helix</keyword>
<dbReference type="GeneID" id="106668958"/>
<keyword evidence="3" id="KW-0812">Transmembrane</keyword>
<sequence length="317" mass="35629">MNSNYLNSAMTFSNVNFLSMFIALYVMIFFSNAVDTNETCLVTIYEPLPGEIPSVISIMSRLYEQHQCIGVLITRWHTMTTCSCLTISSRGRMQSRLIWDDYILVAGITTLVNVKEKGQVRDVKVFIVHPGCAKDGNLIKYDIGFAVSVNPFDLGKYVHTAIIPFAKEGQNPPDFLSMLAPRGNYITASLVSWSKASNTKSQRMLVVRMAINSVQELRFNRVHTDNQKFHHFYTCLTFKTKFCPTFDEAAVLSDDNEILGVITGLKDHCNSKLACFTRIDSMLGWIEHVLSNGNVGKFNAPITLIILSLLYPLQSVL</sequence>
<evidence type="ECO:0000256" key="3">
    <source>
        <dbReference type="SAM" id="Phobius"/>
    </source>
</evidence>
<evidence type="ECO:0000256" key="2">
    <source>
        <dbReference type="ARBA" id="ARBA00024195"/>
    </source>
</evidence>
<proteinExistence type="inferred from homology"/>